<dbReference type="GO" id="GO:0016994">
    <property type="term" value="F:precorrin-6A reductase activity"/>
    <property type="evidence" value="ECO:0007669"/>
    <property type="project" value="InterPro"/>
</dbReference>
<evidence type="ECO:0000256" key="3">
    <source>
        <dbReference type="ARBA" id="ARBA00023002"/>
    </source>
</evidence>
<evidence type="ECO:0000313" key="6">
    <source>
        <dbReference type="EMBL" id="ODR54925.1"/>
    </source>
</evidence>
<dbReference type="InterPro" id="IPR003723">
    <property type="entry name" value="Precorrin-6x_reduct"/>
</dbReference>
<comment type="caution">
    <text evidence="4">The sequence shown here is derived from an EMBL/GenBank/DDBJ whole genome shotgun (WGS) entry which is preliminary data.</text>
</comment>
<dbReference type="Proteomes" id="UP000094869">
    <property type="component" value="Unassembled WGS sequence"/>
</dbReference>
<organism evidence="4 7">
    <name type="scientific">Eisenbergiella tayi</name>
    <dbReference type="NCBI Taxonomy" id="1432052"/>
    <lineage>
        <taxon>Bacteria</taxon>
        <taxon>Bacillati</taxon>
        <taxon>Bacillota</taxon>
        <taxon>Clostridia</taxon>
        <taxon>Lachnospirales</taxon>
        <taxon>Lachnospiraceae</taxon>
        <taxon>Eisenbergiella</taxon>
    </lineage>
</organism>
<evidence type="ECO:0000256" key="1">
    <source>
        <dbReference type="ARBA" id="ARBA00004953"/>
    </source>
</evidence>
<dbReference type="PROSITE" id="PS51014">
    <property type="entry name" value="COBK_CBIJ"/>
    <property type="match status" value="1"/>
</dbReference>
<reference evidence="4 7" key="1">
    <citation type="submission" date="2016-07" db="EMBL/GenBank/DDBJ databases">
        <title>Characterization of isolates of Eisenbergiella tayi derived from blood cultures, using whole genome sequencing.</title>
        <authorList>
            <person name="Burdz T."/>
            <person name="Wiebe D."/>
            <person name="Huynh C."/>
            <person name="Bernard K."/>
        </authorList>
    </citation>
    <scope>NUCLEOTIDE SEQUENCE [LARGE SCALE GENOMIC DNA]</scope>
    <source>
        <strain evidence="4 7">NML 110608</strain>
    </source>
</reference>
<sequence length="267" mass="29336">MKQKVMLFAGTTEGRLLYEFLEAEGFKAMVFVTTAYGEQLLSHGKEETGGTARIHTGCLDREEMEEQMKAYAPALVIDATHPYASAATENIREASSRVHIPYIRVLRASCPAGDKNRETEKLTEAEDIGSAAAWLEHTEGNILVTTGSKELKELRTLTGFKDRVYARILPIPAMLEKCMELGLDGRHIICMQGPFSEEMNYAMLKEVDAAFLLTKESGAAGGFPEKLAAAQRAGAAVVIIKRPGQEEGYSVEQVKKILLAKDEKSYG</sequence>
<keyword evidence="3" id="KW-0560">Oxidoreductase</keyword>
<evidence type="ECO:0000313" key="7">
    <source>
        <dbReference type="Proteomes" id="UP000094067"/>
    </source>
</evidence>
<evidence type="ECO:0000313" key="8">
    <source>
        <dbReference type="Proteomes" id="UP000094271"/>
    </source>
</evidence>
<dbReference type="AlphaFoldDB" id="A0A1E3AG87"/>
<dbReference type="EMBL" id="MEHD01000043">
    <property type="protein sequence ID" value="ODR48255.1"/>
    <property type="molecule type" value="Genomic_DNA"/>
</dbReference>
<protein>
    <submittedName>
        <fullName evidence="4 5">Precorrin-6x reductase</fullName>
    </submittedName>
</protein>
<dbReference type="PANTHER" id="PTHR36925:SF1">
    <property type="entry name" value="COBALT-PRECORRIN-6A REDUCTASE"/>
    <property type="match status" value="1"/>
</dbReference>
<keyword evidence="9" id="KW-1185">Reference proteome</keyword>
<dbReference type="UniPathway" id="UPA00148"/>
<evidence type="ECO:0000313" key="9">
    <source>
        <dbReference type="Proteomes" id="UP000094869"/>
    </source>
</evidence>
<dbReference type="EMBL" id="MCGH01000002">
    <property type="protein sequence ID" value="ODM07421.1"/>
    <property type="molecule type" value="Genomic_DNA"/>
</dbReference>
<reference evidence="5 9" key="2">
    <citation type="submission" date="2016-08" db="EMBL/GenBank/DDBJ databases">
        <title>Characterization of Isolates of Eisenbergiella tayi Derived from Blood Cultures, Using Whole Genome Sequencing.</title>
        <authorList>
            <person name="Bernier A.-M."/>
            <person name="Burdz T."/>
            <person name="Wiebe D."/>
            <person name="Bernard K."/>
        </authorList>
    </citation>
    <scope>NUCLEOTIDE SEQUENCE [LARGE SCALE GENOMIC DNA]</scope>
    <source>
        <strain evidence="5 9">NML120146</strain>
    </source>
</reference>
<name>A0A1E3AG87_9FIRM</name>
<comment type="pathway">
    <text evidence="1">Cofactor biosynthesis; adenosylcobalamin biosynthesis.</text>
</comment>
<dbReference type="EMBL" id="MEHA01000002">
    <property type="protein sequence ID" value="ODR54925.1"/>
    <property type="molecule type" value="Genomic_DNA"/>
</dbReference>
<dbReference type="Proteomes" id="UP000094067">
    <property type="component" value="Unassembled WGS sequence"/>
</dbReference>
<dbReference type="PATRIC" id="fig|1432052.4.peg.3687"/>
<evidence type="ECO:0000256" key="2">
    <source>
        <dbReference type="ARBA" id="ARBA00022573"/>
    </source>
</evidence>
<dbReference type="Proteomes" id="UP000094271">
    <property type="component" value="Unassembled WGS sequence"/>
</dbReference>
<accession>A0A1E3AG87</accession>
<dbReference type="OrthoDB" id="9780707at2"/>
<dbReference type="PANTHER" id="PTHR36925">
    <property type="entry name" value="COBALT-PRECORRIN-6A REDUCTASE"/>
    <property type="match status" value="1"/>
</dbReference>
<reference evidence="6 8" key="3">
    <citation type="submission" date="2016-08" db="EMBL/GenBank/DDBJ databases">
        <authorList>
            <person name="Seilhamer J.J."/>
        </authorList>
    </citation>
    <scope>NUCLEOTIDE SEQUENCE [LARGE SCALE GENOMIC DNA]</scope>
    <source>
        <strain evidence="6 8">NML150140-1</strain>
    </source>
</reference>
<keyword evidence="2" id="KW-0169">Cobalamin biosynthesis</keyword>
<dbReference type="Pfam" id="PF02571">
    <property type="entry name" value="CbiJ"/>
    <property type="match status" value="1"/>
</dbReference>
<dbReference type="GO" id="GO:0009236">
    <property type="term" value="P:cobalamin biosynthetic process"/>
    <property type="evidence" value="ECO:0007669"/>
    <property type="project" value="UniProtKB-UniPathway"/>
</dbReference>
<dbReference type="NCBIfam" id="TIGR00715">
    <property type="entry name" value="precor6x_red"/>
    <property type="match status" value="1"/>
</dbReference>
<dbReference type="RefSeq" id="WP_069153074.1">
    <property type="nucleotide sequence ID" value="NZ_BAABXS010000001.1"/>
</dbReference>
<evidence type="ECO:0000313" key="5">
    <source>
        <dbReference type="EMBL" id="ODR48255.1"/>
    </source>
</evidence>
<evidence type="ECO:0000313" key="4">
    <source>
        <dbReference type="EMBL" id="ODM07421.1"/>
    </source>
</evidence>
<gene>
    <name evidence="6" type="ORF">BEI59_03075</name>
    <name evidence="4" type="ORF">BEI61_03311</name>
    <name evidence="5" type="ORF">BEI63_25735</name>
</gene>
<proteinExistence type="predicted"/>